<dbReference type="EMBL" id="VSWC01000171">
    <property type="protein sequence ID" value="KAA1070391.1"/>
    <property type="molecule type" value="Genomic_DNA"/>
</dbReference>
<proteinExistence type="inferred from homology"/>
<evidence type="ECO:0000256" key="6">
    <source>
        <dbReference type="ARBA" id="ARBA00023242"/>
    </source>
</evidence>
<dbReference type="Pfam" id="PF00170">
    <property type="entry name" value="bZIP_1"/>
    <property type="match status" value="1"/>
</dbReference>
<protein>
    <recommendedName>
        <fullName evidence="10">BZIP domain-containing protein</fullName>
    </recommendedName>
</protein>
<evidence type="ECO:0000259" key="10">
    <source>
        <dbReference type="PROSITE" id="PS50217"/>
    </source>
</evidence>
<dbReference type="PANTHER" id="PTHR47416">
    <property type="entry name" value="BASIC-LEUCINE ZIPPER TRANSCRIPTION FACTOR F-RELATED"/>
    <property type="match status" value="1"/>
</dbReference>
<dbReference type="Proteomes" id="UP000324748">
    <property type="component" value="Unassembled WGS sequence"/>
</dbReference>
<comment type="caution">
    <text evidence="11">The sequence shown here is derived from an EMBL/GenBank/DDBJ whole genome shotgun (WGS) entry which is preliminary data.</text>
</comment>
<keyword evidence="9" id="KW-1133">Transmembrane helix</keyword>
<keyword evidence="6" id="KW-0539">Nucleus</keyword>
<feature type="domain" description="BZIP" evidence="10">
    <location>
        <begin position="88"/>
        <end position="136"/>
    </location>
</feature>
<dbReference type="AlphaFoldDB" id="A0A5B0M1F1"/>
<feature type="coiled-coil region" evidence="7">
    <location>
        <begin position="99"/>
        <end position="133"/>
    </location>
</feature>
<comment type="similarity">
    <text evidence="2">Belongs to the bZIP family.</text>
</comment>
<sequence length="695" mass="76561">MSSSSTTTTNNNNNTNPALMTHLRAGSPTPSSSNSDHSSSIINKRKPIEPTINPKPPKISKPTNNNNNQNIENLPFDPFNPHPGMTKEERKLARMIRNRTAAQASRDRKKEHVAELENRVRELEEQVKILSKPLDQPPPMATCLRPCCQQAASQSADKPSSTSPAQTIQQAPWSTQTISPDSIDPSIIQLKPTSPSSPSFSSSSSSSPESINRREEEEQESSSTLDPQLKKDSSGSNTSTISPIQAEYLSSVRIHVLEEENVQLKSQLEYELKKAHQFKCRLLKNRLGQSIGTDHQPPAIDQGLIELMLKDEEIENLLLSSSTPSYSASSTAAVSSSSSSSSSSSFSSSPPAPLSLHSPSSSQHTQPNPDDLTQLSLDWDSLLLDRESSPSRSDGHSSFETIIQGTKERKISEDWPMMIDGLGSPESDKLLLQALDTTQPETPSPDQHPQAPADRQPAQTDPTSPQTAPLSHHRLVAREVLSLQRNGGESSSLGRSDLDRPVPEPSVVNELWAMMMMPITHSWTDFLSIIMMMLMMMIIIFSAPLMIIMSWKRLDPHRYLHLIFNPLSNVVVIISCLISCWVAWKNVGRILTAGFRRTSVTNNNNINIIIKTIPSIINSHSTVKMSAPIRSTNGASSASRSTTVPPFKNPPPPLLYSTTLPSSLRRRLLRLSSPLLQQSHFQTIRPLSSIFFDSG</sequence>
<keyword evidence="5" id="KW-0804">Transcription</keyword>
<dbReference type="PANTHER" id="PTHR47416:SF8">
    <property type="entry name" value="BASIC-LEUCINE ZIPPER TRANSCRIPTION FACTOR E-RELATED"/>
    <property type="match status" value="1"/>
</dbReference>
<keyword evidence="9" id="KW-0472">Membrane</keyword>
<feature type="transmembrane region" description="Helical" evidence="9">
    <location>
        <begin position="526"/>
        <end position="547"/>
    </location>
</feature>
<dbReference type="SMART" id="SM00338">
    <property type="entry name" value="BRLZ"/>
    <property type="match status" value="1"/>
</dbReference>
<evidence type="ECO:0000256" key="5">
    <source>
        <dbReference type="ARBA" id="ARBA00023163"/>
    </source>
</evidence>
<feature type="compositionally biased region" description="Polar residues" evidence="8">
    <location>
        <begin position="457"/>
        <end position="469"/>
    </location>
</feature>
<accession>A0A5B0M1F1</accession>
<evidence type="ECO:0000313" key="11">
    <source>
        <dbReference type="EMBL" id="KAA1070391.1"/>
    </source>
</evidence>
<dbReference type="InterPro" id="IPR004827">
    <property type="entry name" value="bZIP"/>
</dbReference>
<keyword evidence="9" id="KW-0812">Transmembrane</keyword>
<evidence type="ECO:0000256" key="8">
    <source>
        <dbReference type="SAM" id="MobiDB-lite"/>
    </source>
</evidence>
<dbReference type="InterPro" id="IPR046347">
    <property type="entry name" value="bZIP_sf"/>
</dbReference>
<evidence type="ECO:0000313" key="14">
    <source>
        <dbReference type="Proteomes" id="UP000325313"/>
    </source>
</evidence>
<dbReference type="CDD" id="cd14812">
    <property type="entry name" value="bZIP_u3"/>
    <property type="match status" value="1"/>
</dbReference>
<feature type="compositionally biased region" description="Low complexity" evidence="8">
    <location>
        <begin position="27"/>
        <end position="40"/>
    </location>
</feature>
<keyword evidence="4" id="KW-0238">DNA-binding</keyword>
<feature type="compositionally biased region" description="Polar residues" evidence="8">
    <location>
        <begin position="154"/>
        <end position="177"/>
    </location>
</feature>
<organism evidence="11 13">
    <name type="scientific">Puccinia graminis f. sp. tritici</name>
    <dbReference type="NCBI Taxonomy" id="56615"/>
    <lineage>
        <taxon>Eukaryota</taxon>
        <taxon>Fungi</taxon>
        <taxon>Dikarya</taxon>
        <taxon>Basidiomycota</taxon>
        <taxon>Pucciniomycotina</taxon>
        <taxon>Pucciniomycetes</taxon>
        <taxon>Pucciniales</taxon>
        <taxon>Pucciniaceae</taxon>
        <taxon>Puccinia</taxon>
    </lineage>
</organism>
<feature type="region of interest" description="Disordered" evidence="8">
    <location>
        <begin position="386"/>
        <end position="425"/>
    </location>
</feature>
<dbReference type="GO" id="GO:0003677">
    <property type="term" value="F:DNA binding"/>
    <property type="evidence" value="ECO:0007669"/>
    <property type="project" value="UniProtKB-KW"/>
</dbReference>
<name>A0A5B0M1F1_PUCGR</name>
<dbReference type="Gene3D" id="1.20.5.170">
    <property type="match status" value="1"/>
</dbReference>
<keyword evidence="3" id="KW-0805">Transcription regulation</keyword>
<feature type="region of interest" description="Disordered" evidence="8">
    <location>
        <begin position="438"/>
        <end position="471"/>
    </location>
</feature>
<evidence type="ECO:0000313" key="12">
    <source>
        <dbReference type="EMBL" id="KAA1090005.1"/>
    </source>
</evidence>
<keyword evidence="13" id="KW-1185">Reference proteome</keyword>
<evidence type="ECO:0000256" key="7">
    <source>
        <dbReference type="SAM" id="Coils"/>
    </source>
</evidence>
<feature type="compositionally biased region" description="Low complexity" evidence="8">
    <location>
        <begin position="322"/>
        <end position="362"/>
    </location>
</feature>
<evidence type="ECO:0000256" key="1">
    <source>
        <dbReference type="ARBA" id="ARBA00004123"/>
    </source>
</evidence>
<dbReference type="SUPFAM" id="SSF57959">
    <property type="entry name" value="Leucine zipper domain"/>
    <property type="match status" value="1"/>
</dbReference>
<feature type="compositionally biased region" description="Basic and acidic residues" evidence="8">
    <location>
        <begin position="386"/>
        <end position="397"/>
    </location>
</feature>
<comment type="subcellular location">
    <subcellularLocation>
        <location evidence="1">Nucleus</location>
    </subcellularLocation>
</comment>
<feature type="compositionally biased region" description="Low complexity" evidence="8">
    <location>
        <begin position="178"/>
        <end position="210"/>
    </location>
</feature>
<feature type="compositionally biased region" description="Low complexity" evidence="8">
    <location>
        <begin position="60"/>
        <end position="75"/>
    </location>
</feature>
<feature type="compositionally biased region" description="Low complexity" evidence="8">
    <location>
        <begin position="1"/>
        <end position="16"/>
    </location>
</feature>
<evidence type="ECO:0000256" key="3">
    <source>
        <dbReference type="ARBA" id="ARBA00023015"/>
    </source>
</evidence>
<feature type="compositionally biased region" description="Polar residues" evidence="8">
    <location>
        <begin position="438"/>
        <end position="447"/>
    </location>
</feature>
<evidence type="ECO:0000256" key="2">
    <source>
        <dbReference type="ARBA" id="ARBA00007163"/>
    </source>
</evidence>
<feature type="region of interest" description="Disordered" evidence="8">
    <location>
        <begin position="154"/>
        <end position="242"/>
    </location>
</feature>
<feature type="region of interest" description="Disordered" evidence="8">
    <location>
        <begin position="322"/>
        <end position="374"/>
    </location>
</feature>
<keyword evidence="7" id="KW-0175">Coiled coil</keyword>
<dbReference type="PROSITE" id="PS50217">
    <property type="entry name" value="BZIP"/>
    <property type="match status" value="1"/>
</dbReference>
<feature type="region of interest" description="Disordered" evidence="8">
    <location>
        <begin position="630"/>
        <end position="652"/>
    </location>
</feature>
<feature type="compositionally biased region" description="Polar residues" evidence="8">
    <location>
        <begin position="630"/>
        <end position="644"/>
    </location>
</feature>
<feature type="transmembrane region" description="Helical" evidence="9">
    <location>
        <begin position="559"/>
        <end position="584"/>
    </location>
</feature>
<feature type="region of interest" description="Disordered" evidence="8">
    <location>
        <begin position="1"/>
        <end position="85"/>
    </location>
</feature>
<gene>
    <name evidence="11" type="ORF">PGT21_010841</name>
    <name evidence="12" type="ORF">PGTUg99_033441</name>
</gene>
<dbReference type="OrthoDB" id="2529708at2759"/>
<dbReference type="EMBL" id="VDEP01000404">
    <property type="protein sequence ID" value="KAA1090005.1"/>
    <property type="molecule type" value="Genomic_DNA"/>
</dbReference>
<dbReference type="GO" id="GO:0005634">
    <property type="term" value="C:nucleus"/>
    <property type="evidence" value="ECO:0007669"/>
    <property type="project" value="UniProtKB-SubCell"/>
</dbReference>
<reference evidence="13 14" key="1">
    <citation type="submission" date="2019-05" db="EMBL/GenBank/DDBJ databases">
        <title>Emergence of the Ug99 lineage of the wheat stem rust pathogen through somatic hybridization.</title>
        <authorList>
            <person name="Li F."/>
            <person name="Upadhyaya N.M."/>
            <person name="Sperschneider J."/>
            <person name="Matny O."/>
            <person name="Nguyen-Phuc H."/>
            <person name="Mago R."/>
            <person name="Raley C."/>
            <person name="Miller M.E."/>
            <person name="Silverstein K.A.T."/>
            <person name="Henningsen E."/>
            <person name="Hirsch C.D."/>
            <person name="Visser B."/>
            <person name="Pretorius Z.A."/>
            <person name="Steffenson B.J."/>
            <person name="Schwessinger B."/>
            <person name="Dodds P.N."/>
            <person name="Figueroa M."/>
        </authorList>
    </citation>
    <scope>NUCLEOTIDE SEQUENCE [LARGE SCALE GENOMIC DNA]</scope>
    <source>
        <strain evidence="11">21-0</strain>
        <strain evidence="12 14">Ug99</strain>
    </source>
</reference>
<evidence type="ECO:0000256" key="4">
    <source>
        <dbReference type="ARBA" id="ARBA00023125"/>
    </source>
</evidence>
<evidence type="ECO:0000256" key="9">
    <source>
        <dbReference type="SAM" id="Phobius"/>
    </source>
</evidence>
<dbReference type="PROSITE" id="PS00036">
    <property type="entry name" value="BZIP_BASIC"/>
    <property type="match status" value="1"/>
</dbReference>
<dbReference type="GO" id="GO:0003700">
    <property type="term" value="F:DNA-binding transcription factor activity"/>
    <property type="evidence" value="ECO:0007669"/>
    <property type="project" value="InterPro"/>
</dbReference>
<dbReference type="Proteomes" id="UP000325313">
    <property type="component" value="Unassembled WGS sequence"/>
</dbReference>
<evidence type="ECO:0000313" key="13">
    <source>
        <dbReference type="Proteomes" id="UP000324748"/>
    </source>
</evidence>